<keyword evidence="8" id="KW-0418">Kinase</keyword>
<keyword evidence="9" id="KW-0067">ATP-binding</keyword>
<keyword evidence="5" id="KW-0808">Transferase</keyword>
<dbReference type="InterPro" id="IPR000014">
    <property type="entry name" value="PAS"/>
</dbReference>
<dbReference type="InterPro" id="IPR013655">
    <property type="entry name" value="PAS_fold_3"/>
</dbReference>
<organism evidence="15 16">
    <name type="scientific">Hasllibacter halocynthiae</name>
    <dbReference type="NCBI Taxonomy" id="595589"/>
    <lineage>
        <taxon>Bacteria</taxon>
        <taxon>Pseudomonadati</taxon>
        <taxon>Pseudomonadota</taxon>
        <taxon>Alphaproteobacteria</taxon>
        <taxon>Rhodobacterales</taxon>
        <taxon>Roseobacteraceae</taxon>
        <taxon>Hasllibacter</taxon>
    </lineage>
</organism>
<dbReference type="GO" id="GO:0007234">
    <property type="term" value="P:osmosensory signaling via phosphorelay pathway"/>
    <property type="evidence" value="ECO:0007669"/>
    <property type="project" value="TreeGrafter"/>
</dbReference>
<dbReference type="InterPro" id="IPR005467">
    <property type="entry name" value="His_kinase_dom"/>
</dbReference>
<name>A0A2T0X844_9RHOB</name>
<dbReference type="EMBL" id="PVTT01000001">
    <property type="protein sequence ID" value="PRY95122.1"/>
    <property type="molecule type" value="Genomic_DNA"/>
</dbReference>
<reference evidence="15 16" key="1">
    <citation type="submission" date="2018-03" db="EMBL/GenBank/DDBJ databases">
        <title>Genomic Encyclopedia of Archaeal and Bacterial Type Strains, Phase II (KMG-II): from individual species to whole genera.</title>
        <authorList>
            <person name="Goeker M."/>
        </authorList>
    </citation>
    <scope>NUCLEOTIDE SEQUENCE [LARGE SCALE GENOMIC DNA]</scope>
    <source>
        <strain evidence="15 16">DSM 29318</strain>
    </source>
</reference>
<dbReference type="Gene3D" id="3.30.450.20">
    <property type="entry name" value="PAS domain"/>
    <property type="match status" value="1"/>
</dbReference>
<evidence type="ECO:0000256" key="3">
    <source>
        <dbReference type="ARBA" id="ARBA00012438"/>
    </source>
</evidence>
<proteinExistence type="predicted"/>
<dbReference type="CDD" id="cd00082">
    <property type="entry name" value="HisKA"/>
    <property type="match status" value="1"/>
</dbReference>
<evidence type="ECO:0000256" key="4">
    <source>
        <dbReference type="ARBA" id="ARBA00022553"/>
    </source>
</evidence>
<dbReference type="RefSeq" id="WP_106160189.1">
    <property type="nucleotide sequence ID" value="NZ_PVTT01000001.1"/>
</dbReference>
<dbReference type="PANTHER" id="PTHR42878:SF7">
    <property type="entry name" value="SENSOR HISTIDINE KINASE GLRK"/>
    <property type="match status" value="1"/>
</dbReference>
<keyword evidence="7" id="KW-0547">Nucleotide-binding</keyword>
<dbReference type="SMART" id="SM00086">
    <property type="entry name" value="PAC"/>
    <property type="match status" value="1"/>
</dbReference>
<evidence type="ECO:0000256" key="9">
    <source>
        <dbReference type="ARBA" id="ARBA00022840"/>
    </source>
</evidence>
<dbReference type="Pfam" id="PF00512">
    <property type="entry name" value="HisKA"/>
    <property type="match status" value="1"/>
</dbReference>
<evidence type="ECO:0000313" key="16">
    <source>
        <dbReference type="Proteomes" id="UP000238801"/>
    </source>
</evidence>
<comment type="subcellular location">
    <subcellularLocation>
        <location evidence="2">Membrane</location>
        <topology evidence="2">Multi-pass membrane protein</topology>
    </subcellularLocation>
</comment>
<dbReference type="Gene3D" id="3.30.565.10">
    <property type="entry name" value="Histidine kinase-like ATPase, C-terminal domain"/>
    <property type="match status" value="1"/>
</dbReference>
<dbReference type="InterPro" id="IPR003594">
    <property type="entry name" value="HATPase_dom"/>
</dbReference>
<evidence type="ECO:0000256" key="12">
    <source>
        <dbReference type="ARBA" id="ARBA00023136"/>
    </source>
</evidence>
<evidence type="ECO:0000256" key="1">
    <source>
        <dbReference type="ARBA" id="ARBA00000085"/>
    </source>
</evidence>
<dbReference type="GO" id="GO:0016020">
    <property type="term" value="C:membrane"/>
    <property type="evidence" value="ECO:0007669"/>
    <property type="project" value="UniProtKB-SubCell"/>
</dbReference>
<dbReference type="InterPro" id="IPR004358">
    <property type="entry name" value="Sig_transdc_His_kin-like_C"/>
</dbReference>
<accession>A0A2T0X844</accession>
<dbReference type="InterPro" id="IPR036890">
    <property type="entry name" value="HATPase_C_sf"/>
</dbReference>
<dbReference type="SMART" id="SM00091">
    <property type="entry name" value="PAS"/>
    <property type="match status" value="1"/>
</dbReference>
<protein>
    <recommendedName>
        <fullName evidence="3">histidine kinase</fullName>
        <ecNumber evidence="3">2.7.13.3</ecNumber>
    </recommendedName>
</protein>
<dbReference type="GO" id="GO:0000156">
    <property type="term" value="F:phosphorelay response regulator activity"/>
    <property type="evidence" value="ECO:0007669"/>
    <property type="project" value="TreeGrafter"/>
</dbReference>
<dbReference type="AlphaFoldDB" id="A0A2T0X844"/>
<evidence type="ECO:0000256" key="11">
    <source>
        <dbReference type="ARBA" id="ARBA00023012"/>
    </source>
</evidence>
<dbReference type="Pfam" id="PF08447">
    <property type="entry name" value="PAS_3"/>
    <property type="match status" value="1"/>
</dbReference>
<sequence>MDGQFQPQSVFWKVSADLLGVNDATGRFRHTNPAWRTVLGWSAEEVEAFRYEDLLHPDDVDRTNEAFAALLDGRPVMLFENRYRHKDGSYRWLSWNAVPEGDVFICSARDVTQSKADAASLRTREEEARLREQFVAVLGHDLRNPLTAVSAAMRLLSREVQSERGTELIRMTTEAADRMAALIGDVLDLARTRLGEGIELARQEVADLEAVIDKVVDETALSYPGITIERSYDLGGPYLCDPGRLGQLVSNLVSNAVTHGGTDRPIRIEARDDGTDLHLSVANEGEAIPEDKLPLLFEPFARGDGRASQNGLGLGLFIARQIARGHGGELTVASDDDRTVFALRMPARHPS</sequence>
<dbReference type="InterPro" id="IPR050351">
    <property type="entry name" value="BphY/WalK/GraS-like"/>
</dbReference>
<dbReference type="PANTHER" id="PTHR42878">
    <property type="entry name" value="TWO-COMPONENT HISTIDINE KINASE"/>
    <property type="match status" value="1"/>
</dbReference>
<keyword evidence="16" id="KW-1185">Reference proteome</keyword>
<evidence type="ECO:0000256" key="2">
    <source>
        <dbReference type="ARBA" id="ARBA00004141"/>
    </source>
</evidence>
<dbReference type="PRINTS" id="PR00344">
    <property type="entry name" value="BCTRLSENSOR"/>
</dbReference>
<dbReference type="EC" id="2.7.13.3" evidence="3"/>
<evidence type="ECO:0000313" key="15">
    <source>
        <dbReference type="EMBL" id="PRY95122.1"/>
    </source>
</evidence>
<evidence type="ECO:0000256" key="5">
    <source>
        <dbReference type="ARBA" id="ARBA00022679"/>
    </source>
</evidence>
<evidence type="ECO:0000256" key="8">
    <source>
        <dbReference type="ARBA" id="ARBA00022777"/>
    </source>
</evidence>
<evidence type="ECO:0000259" key="14">
    <source>
        <dbReference type="PROSITE" id="PS50112"/>
    </source>
</evidence>
<feature type="domain" description="PAS" evidence="14">
    <location>
        <begin position="23"/>
        <end position="74"/>
    </location>
</feature>
<keyword evidence="10" id="KW-1133">Transmembrane helix</keyword>
<dbReference type="InterPro" id="IPR035965">
    <property type="entry name" value="PAS-like_dom_sf"/>
</dbReference>
<dbReference type="InterPro" id="IPR036097">
    <property type="entry name" value="HisK_dim/P_sf"/>
</dbReference>
<keyword evidence="4" id="KW-0597">Phosphoprotein</keyword>
<evidence type="ECO:0000259" key="13">
    <source>
        <dbReference type="PROSITE" id="PS50109"/>
    </source>
</evidence>
<dbReference type="SUPFAM" id="SSF55874">
    <property type="entry name" value="ATPase domain of HSP90 chaperone/DNA topoisomerase II/histidine kinase"/>
    <property type="match status" value="1"/>
</dbReference>
<dbReference type="GO" id="GO:0000155">
    <property type="term" value="F:phosphorelay sensor kinase activity"/>
    <property type="evidence" value="ECO:0007669"/>
    <property type="project" value="InterPro"/>
</dbReference>
<dbReference type="SUPFAM" id="SSF55785">
    <property type="entry name" value="PYP-like sensor domain (PAS domain)"/>
    <property type="match status" value="1"/>
</dbReference>
<dbReference type="InterPro" id="IPR001610">
    <property type="entry name" value="PAC"/>
</dbReference>
<evidence type="ECO:0000256" key="7">
    <source>
        <dbReference type="ARBA" id="ARBA00022741"/>
    </source>
</evidence>
<gene>
    <name evidence="15" type="ORF">BCF33_0736</name>
</gene>
<dbReference type="PROSITE" id="PS50109">
    <property type="entry name" value="HIS_KIN"/>
    <property type="match status" value="1"/>
</dbReference>
<dbReference type="CDD" id="cd00130">
    <property type="entry name" value="PAS"/>
    <property type="match status" value="1"/>
</dbReference>
<dbReference type="SMART" id="SM00388">
    <property type="entry name" value="HisKA"/>
    <property type="match status" value="1"/>
</dbReference>
<dbReference type="InterPro" id="IPR003661">
    <property type="entry name" value="HisK_dim/P_dom"/>
</dbReference>
<keyword evidence="11" id="KW-0902">Two-component regulatory system</keyword>
<dbReference type="SUPFAM" id="SSF47384">
    <property type="entry name" value="Homodimeric domain of signal transducing histidine kinase"/>
    <property type="match status" value="1"/>
</dbReference>
<dbReference type="Proteomes" id="UP000238801">
    <property type="component" value="Unassembled WGS sequence"/>
</dbReference>
<dbReference type="OrthoDB" id="9795133at2"/>
<comment type="caution">
    <text evidence="15">The sequence shown here is derived from an EMBL/GenBank/DDBJ whole genome shotgun (WGS) entry which is preliminary data.</text>
</comment>
<keyword evidence="6" id="KW-0812">Transmembrane</keyword>
<dbReference type="Gene3D" id="1.10.287.130">
    <property type="match status" value="1"/>
</dbReference>
<dbReference type="SMART" id="SM00387">
    <property type="entry name" value="HATPase_c"/>
    <property type="match status" value="1"/>
</dbReference>
<dbReference type="CDD" id="cd00075">
    <property type="entry name" value="HATPase"/>
    <property type="match status" value="1"/>
</dbReference>
<keyword evidence="12" id="KW-0472">Membrane</keyword>
<dbReference type="NCBIfam" id="TIGR00229">
    <property type="entry name" value="sensory_box"/>
    <property type="match status" value="1"/>
</dbReference>
<comment type="catalytic activity">
    <reaction evidence="1">
        <text>ATP + protein L-histidine = ADP + protein N-phospho-L-histidine.</text>
        <dbReference type="EC" id="2.7.13.3"/>
    </reaction>
</comment>
<dbReference type="GO" id="GO:0005524">
    <property type="term" value="F:ATP binding"/>
    <property type="evidence" value="ECO:0007669"/>
    <property type="project" value="UniProtKB-KW"/>
</dbReference>
<dbReference type="Pfam" id="PF02518">
    <property type="entry name" value="HATPase_c"/>
    <property type="match status" value="1"/>
</dbReference>
<evidence type="ECO:0000256" key="6">
    <source>
        <dbReference type="ARBA" id="ARBA00022692"/>
    </source>
</evidence>
<dbReference type="GO" id="GO:0030295">
    <property type="term" value="F:protein kinase activator activity"/>
    <property type="evidence" value="ECO:0007669"/>
    <property type="project" value="TreeGrafter"/>
</dbReference>
<evidence type="ECO:0000256" key="10">
    <source>
        <dbReference type="ARBA" id="ARBA00022989"/>
    </source>
</evidence>
<dbReference type="PROSITE" id="PS50112">
    <property type="entry name" value="PAS"/>
    <property type="match status" value="1"/>
</dbReference>
<feature type="domain" description="Histidine kinase" evidence="13">
    <location>
        <begin position="137"/>
        <end position="349"/>
    </location>
</feature>